<evidence type="ECO:0008006" key="26">
    <source>
        <dbReference type="Google" id="ProtNLM"/>
    </source>
</evidence>
<evidence type="ECO:0000256" key="15">
    <source>
        <dbReference type="ARBA" id="ARBA00023125"/>
    </source>
</evidence>
<name>A0ABD2XTD1_9GENT</name>
<dbReference type="Gene3D" id="3.10.10.10">
    <property type="entry name" value="HIV Type 1 Reverse Transcriptase, subunit A, domain 1"/>
    <property type="match status" value="1"/>
</dbReference>
<dbReference type="Pfam" id="PF00385">
    <property type="entry name" value="Chromo"/>
    <property type="match status" value="1"/>
</dbReference>
<dbReference type="Gene3D" id="2.40.70.10">
    <property type="entry name" value="Acid Proteases"/>
    <property type="match status" value="1"/>
</dbReference>
<dbReference type="InterPro" id="IPR016197">
    <property type="entry name" value="Chromo-like_dom_sf"/>
</dbReference>
<evidence type="ECO:0000256" key="18">
    <source>
        <dbReference type="ARBA" id="ARBA00023268"/>
    </source>
</evidence>
<keyword evidence="6" id="KW-0479">Metal-binding</keyword>
<dbReference type="GO" id="GO:0003677">
    <property type="term" value="F:DNA binding"/>
    <property type="evidence" value="ECO:0007669"/>
    <property type="project" value="UniProtKB-KW"/>
</dbReference>
<feature type="domain" description="Integrase catalytic" evidence="23">
    <location>
        <begin position="1164"/>
        <end position="1323"/>
    </location>
</feature>
<gene>
    <name evidence="24" type="ORF">ACH5RR_040800</name>
</gene>
<dbReference type="Pfam" id="PF24626">
    <property type="entry name" value="SH3_Tf2-1"/>
    <property type="match status" value="1"/>
</dbReference>
<dbReference type="InterPro" id="IPR012337">
    <property type="entry name" value="RNaseH-like_sf"/>
</dbReference>
<evidence type="ECO:0000313" key="24">
    <source>
        <dbReference type="EMBL" id="KAL3498068.1"/>
    </source>
</evidence>
<dbReference type="CDD" id="cd00303">
    <property type="entry name" value="retropepsin_like"/>
    <property type="match status" value="1"/>
</dbReference>
<dbReference type="GO" id="GO:0003964">
    <property type="term" value="F:RNA-directed DNA polymerase activity"/>
    <property type="evidence" value="ECO:0007669"/>
    <property type="project" value="UniProtKB-KW"/>
</dbReference>
<dbReference type="PANTHER" id="PTHR37984:SF5">
    <property type="entry name" value="PROTEIN NYNRIN-LIKE"/>
    <property type="match status" value="1"/>
</dbReference>
<proteinExistence type="predicted"/>
<dbReference type="PANTHER" id="PTHR37984">
    <property type="entry name" value="PROTEIN CBG26694"/>
    <property type="match status" value="1"/>
</dbReference>
<dbReference type="GO" id="GO:0003887">
    <property type="term" value="F:DNA-directed DNA polymerase activity"/>
    <property type="evidence" value="ECO:0007669"/>
    <property type="project" value="UniProtKB-KW"/>
</dbReference>
<dbReference type="InterPro" id="IPR000477">
    <property type="entry name" value="RT_dom"/>
</dbReference>
<keyword evidence="10" id="KW-0460">Magnesium</keyword>
<dbReference type="GO" id="GO:0004190">
    <property type="term" value="F:aspartic-type endopeptidase activity"/>
    <property type="evidence" value="ECO:0007669"/>
    <property type="project" value="UniProtKB-KW"/>
</dbReference>
<dbReference type="CDD" id="cd09274">
    <property type="entry name" value="RNase_HI_RT_Ty3"/>
    <property type="match status" value="1"/>
</dbReference>
<keyword evidence="3" id="KW-0808">Transferase</keyword>
<evidence type="ECO:0000256" key="5">
    <source>
        <dbReference type="ARBA" id="ARBA00022722"/>
    </source>
</evidence>
<comment type="caution">
    <text evidence="24">The sequence shown here is derived from an EMBL/GenBank/DDBJ whole genome shotgun (WGS) entry which is preliminary data.</text>
</comment>
<feature type="coiled-coil region" evidence="19">
    <location>
        <begin position="30"/>
        <end position="124"/>
    </location>
</feature>
<dbReference type="FunFam" id="3.10.20.370:FF:000001">
    <property type="entry name" value="Retrovirus-related Pol polyprotein from transposon 17.6-like protein"/>
    <property type="match status" value="1"/>
</dbReference>
<dbReference type="InterPro" id="IPR043502">
    <property type="entry name" value="DNA/RNA_pol_sf"/>
</dbReference>
<dbReference type="PROSITE" id="PS50013">
    <property type="entry name" value="CHROMO_2"/>
    <property type="match status" value="1"/>
</dbReference>
<keyword evidence="25" id="KW-1185">Reference proteome</keyword>
<evidence type="ECO:0000256" key="17">
    <source>
        <dbReference type="ARBA" id="ARBA00023242"/>
    </source>
</evidence>
<dbReference type="SMART" id="SM00298">
    <property type="entry name" value="CHROMO"/>
    <property type="match status" value="1"/>
</dbReference>
<dbReference type="InterPro" id="IPR050951">
    <property type="entry name" value="Retrovirus_Pol_polyprotein"/>
</dbReference>
<keyword evidence="15" id="KW-0238">DNA-binding</keyword>
<dbReference type="CDD" id="cd01647">
    <property type="entry name" value="RT_LTR"/>
    <property type="match status" value="1"/>
</dbReference>
<reference evidence="24 25" key="1">
    <citation type="submission" date="2024-11" db="EMBL/GenBank/DDBJ databases">
        <title>A near-complete genome assembly of Cinchona calisaya.</title>
        <authorList>
            <person name="Lian D.C."/>
            <person name="Zhao X.W."/>
            <person name="Wei L."/>
        </authorList>
    </citation>
    <scope>NUCLEOTIDE SEQUENCE [LARGE SCALE GENOMIC DNA]</scope>
    <source>
        <tissue evidence="24">Nenye</tissue>
    </source>
</reference>
<evidence type="ECO:0000256" key="12">
    <source>
        <dbReference type="ARBA" id="ARBA00022908"/>
    </source>
</evidence>
<evidence type="ECO:0000259" key="22">
    <source>
        <dbReference type="PROSITE" id="PS50878"/>
    </source>
</evidence>
<keyword evidence="19" id="KW-0175">Coiled coil</keyword>
<dbReference type="Pfam" id="PF13975">
    <property type="entry name" value="gag-asp_proteas"/>
    <property type="match status" value="1"/>
</dbReference>
<feature type="compositionally biased region" description="Basic and acidic residues" evidence="20">
    <location>
        <begin position="8"/>
        <end position="27"/>
    </location>
</feature>
<dbReference type="InterPro" id="IPR043128">
    <property type="entry name" value="Rev_trsase/Diguanyl_cyclase"/>
</dbReference>
<dbReference type="InterPro" id="IPR041577">
    <property type="entry name" value="RT_RNaseH_2"/>
</dbReference>
<dbReference type="GO" id="GO:0005634">
    <property type="term" value="C:nucleus"/>
    <property type="evidence" value="ECO:0007669"/>
    <property type="project" value="UniProtKB-SubCell"/>
</dbReference>
<dbReference type="InterPro" id="IPR023779">
    <property type="entry name" value="Chromodomain_CS"/>
</dbReference>
<dbReference type="InterPro" id="IPR001584">
    <property type="entry name" value="Integrase_cat-core"/>
</dbReference>
<dbReference type="FunFam" id="1.10.340.70:FF:000001">
    <property type="entry name" value="Retrovirus-related Pol polyprotein from transposon gypsy-like Protein"/>
    <property type="match status" value="1"/>
</dbReference>
<organism evidence="24 25">
    <name type="scientific">Cinchona calisaya</name>
    <dbReference type="NCBI Taxonomy" id="153742"/>
    <lineage>
        <taxon>Eukaryota</taxon>
        <taxon>Viridiplantae</taxon>
        <taxon>Streptophyta</taxon>
        <taxon>Embryophyta</taxon>
        <taxon>Tracheophyta</taxon>
        <taxon>Spermatophyta</taxon>
        <taxon>Magnoliopsida</taxon>
        <taxon>eudicotyledons</taxon>
        <taxon>Gunneridae</taxon>
        <taxon>Pentapetalae</taxon>
        <taxon>asterids</taxon>
        <taxon>lamiids</taxon>
        <taxon>Gentianales</taxon>
        <taxon>Rubiaceae</taxon>
        <taxon>Cinchonoideae</taxon>
        <taxon>Cinchoneae</taxon>
        <taxon>Cinchona</taxon>
    </lineage>
</organism>
<dbReference type="PROSITE" id="PS50994">
    <property type="entry name" value="INTEGRASE"/>
    <property type="match status" value="1"/>
</dbReference>
<dbReference type="Gene3D" id="3.30.420.10">
    <property type="entry name" value="Ribonuclease H-like superfamily/Ribonuclease H"/>
    <property type="match status" value="1"/>
</dbReference>
<dbReference type="SUPFAM" id="SSF53098">
    <property type="entry name" value="Ribonuclease H-like"/>
    <property type="match status" value="1"/>
</dbReference>
<dbReference type="Gene3D" id="1.10.340.70">
    <property type="match status" value="1"/>
</dbReference>
<evidence type="ECO:0000256" key="6">
    <source>
        <dbReference type="ARBA" id="ARBA00022723"/>
    </source>
</evidence>
<evidence type="ECO:0000256" key="7">
    <source>
        <dbReference type="ARBA" id="ARBA00022750"/>
    </source>
</evidence>
<dbReference type="InterPro" id="IPR021109">
    <property type="entry name" value="Peptidase_aspartic_dom_sf"/>
</dbReference>
<dbReference type="GO" id="GO:0046872">
    <property type="term" value="F:metal ion binding"/>
    <property type="evidence" value="ECO:0007669"/>
    <property type="project" value="UniProtKB-KW"/>
</dbReference>
<dbReference type="Pfam" id="PF03732">
    <property type="entry name" value="Retrotrans_gag"/>
    <property type="match status" value="1"/>
</dbReference>
<dbReference type="GO" id="GO:0015074">
    <property type="term" value="P:DNA integration"/>
    <property type="evidence" value="ECO:0007669"/>
    <property type="project" value="UniProtKB-KW"/>
</dbReference>
<evidence type="ECO:0000256" key="16">
    <source>
        <dbReference type="ARBA" id="ARBA00023172"/>
    </source>
</evidence>
<protein>
    <recommendedName>
        <fullName evidence="26">Reverse transcriptase</fullName>
    </recommendedName>
</protein>
<dbReference type="Pfam" id="PF17919">
    <property type="entry name" value="RT_RNaseH_2"/>
    <property type="match status" value="1"/>
</dbReference>
<dbReference type="InterPro" id="IPR001969">
    <property type="entry name" value="Aspartic_peptidase_AS"/>
</dbReference>
<dbReference type="SUPFAM" id="SSF54160">
    <property type="entry name" value="Chromo domain-like"/>
    <property type="match status" value="1"/>
</dbReference>
<accession>A0ABD2XTD1</accession>
<dbReference type="InterPro" id="IPR000953">
    <property type="entry name" value="Chromo/chromo_shadow_dom"/>
</dbReference>
<dbReference type="SUPFAM" id="SSF56672">
    <property type="entry name" value="DNA/RNA polymerases"/>
    <property type="match status" value="1"/>
</dbReference>
<evidence type="ECO:0000256" key="19">
    <source>
        <dbReference type="SAM" id="Coils"/>
    </source>
</evidence>
<dbReference type="GO" id="GO:0006508">
    <property type="term" value="P:proteolysis"/>
    <property type="evidence" value="ECO:0007669"/>
    <property type="project" value="UniProtKB-KW"/>
</dbReference>
<keyword evidence="2" id="KW-0645">Protease</keyword>
<keyword evidence="4" id="KW-0548">Nucleotidyltransferase</keyword>
<comment type="subcellular location">
    <subcellularLocation>
        <location evidence="1">Nucleus</location>
    </subcellularLocation>
</comment>
<keyword evidence="12" id="KW-0229">DNA integration</keyword>
<evidence type="ECO:0000256" key="10">
    <source>
        <dbReference type="ARBA" id="ARBA00022842"/>
    </source>
</evidence>
<evidence type="ECO:0000256" key="13">
    <source>
        <dbReference type="ARBA" id="ARBA00022918"/>
    </source>
</evidence>
<evidence type="ECO:0000256" key="11">
    <source>
        <dbReference type="ARBA" id="ARBA00022884"/>
    </source>
</evidence>
<evidence type="ECO:0000256" key="3">
    <source>
        <dbReference type="ARBA" id="ARBA00022679"/>
    </source>
</evidence>
<keyword evidence="16" id="KW-0233">DNA recombination</keyword>
<dbReference type="InterPro" id="IPR023780">
    <property type="entry name" value="Chromo_domain"/>
</dbReference>
<evidence type="ECO:0000256" key="8">
    <source>
        <dbReference type="ARBA" id="ARBA00022759"/>
    </source>
</evidence>
<dbReference type="SUPFAM" id="SSF50630">
    <property type="entry name" value="Acid proteases"/>
    <property type="match status" value="1"/>
</dbReference>
<dbReference type="FunFam" id="3.30.70.270:FF:000020">
    <property type="entry name" value="Transposon Tf2-6 polyprotein-like Protein"/>
    <property type="match status" value="1"/>
</dbReference>
<evidence type="ECO:0000313" key="25">
    <source>
        <dbReference type="Proteomes" id="UP001630127"/>
    </source>
</evidence>
<dbReference type="CDD" id="cd00024">
    <property type="entry name" value="CD_CSD"/>
    <property type="match status" value="1"/>
</dbReference>
<feature type="domain" description="Chromo" evidence="21">
    <location>
        <begin position="1468"/>
        <end position="1520"/>
    </location>
</feature>
<dbReference type="PROSITE" id="PS00141">
    <property type="entry name" value="ASP_PROTEASE"/>
    <property type="match status" value="1"/>
</dbReference>
<feature type="region of interest" description="Disordered" evidence="20">
    <location>
        <begin position="1"/>
        <end position="27"/>
    </location>
</feature>
<keyword evidence="5" id="KW-0540">Nuclease</keyword>
<feature type="region of interest" description="Disordered" evidence="20">
    <location>
        <begin position="337"/>
        <end position="357"/>
    </location>
</feature>
<keyword evidence="14" id="KW-0239">DNA-directed DNA polymerase</keyword>
<keyword evidence="8" id="KW-0255">Endonuclease</keyword>
<feature type="domain" description="Reverse transcriptase" evidence="22">
    <location>
        <begin position="643"/>
        <end position="824"/>
    </location>
</feature>
<evidence type="ECO:0000256" key="9">
    <source>
        <dbReference type="ARBA" id="ARBA00022801"/>
    </source>
</evidence>
<keyword evidence="7" id="KW-0064">Aspartyl protease</keyword>
<evidence type="ECO:0000256" key="1">
    <source>
        <dbReference type="ARBA" id="ARBA00004123"/>
    </source>
</evidence>
<dbReference type="InterPro" id="IPR041588">
    <property type="entry name" value="Integrase_H2C2"/>
</dbReference>
<dbReference type="GO" id="GO:0004519">
    <property type="term" value="F:endonuclease activity"/>
    <property type="evidence" value="ECO:0007669"/>
    <property type="project" value="UniProtKB-KW"/>
</dbReference>
<evidence type="ECO:0000259" key="23">
    <source>
        <dbReference type="PROSITE" id="PS50994"/>
    </source>
</evidence>
<dbReference type="PROSITE" id="PS00598">
    <property type="entry name" value="CHROMO_1"/>
    <property type="match status" value="1"/>
</dbReference>
<dbReference type="Gene3D" id="1.20.58.130">
    <property type="match status" value="1"/>
</dbReference>
<dbReference type="Proteomes" id="UP001630127">
    <property type="component" value="Unassembled WGS sequence"/>
</dbReference>
<dbReference type="InterPro" id="IPR036397">
    <property type="entry name" value="RNaseH_sf"/>
</dbReference>
<dbReference type="Gene3D" id="2.40.50.40">
    <property type="match status" value="1"/>
</dbReference>
<sequence length="1536" mass="175381">MAGTSSDVTHEEIPQTKKDRKGREPSRDVLTAAIARVEKLELAMAETRDAVEDAVVRIDGVESKDEDLRGEMQGALNAVADGLAQRSESLEAELVSIKDEIAAIRTEQDQVTAMRDEFEALKAELIALRGAVANGTVMLQPTPRADTPKPKEFNGHREAKVVDNFLWSMEQYFRNAGIRIDEQKVNLASSYLTDYALLWWRRRSDNRSGIAITTWDQFVDEFRSYFYPQYAERDARAKLRRLEMKGEVREYVKEFSQLMLQIQSMSEEDAFFQFMDGLKPWTRLELERRNVDNLSNAMSVAESLLEFKPREKPTAPKEKPNFSKPKGKEIVKERYKEFGGGAREKSPSKNEGKSFITKDKGKRPMKCFFCDGPHMARECPAKAKLAAMAMEEENAEEKQLGSLRILNTIKVKKSQKKRGLMFADVEIAGHKLSALVDTGATDFFISIEAAKKLNLQVGKGMGTLKTVNTKEVPVHGLASNVDVAMGQWKGKTSLEVIPLDDYDVVIGLDFLDRISAMLLPFADCICILDSQYQCVVPLKRESGRDHKTLSAIQICSGLKRGEATFLATLKVDEGDIQREVPEVVAAVLEEFKSVMPAELPKELPPKREVDHEIELIPGTKPPAMVPYRMAPPELAELRKQLKELLDAGYIRPSKSPFGAPILFQKKHDGSLRMCVDYRALNKLTVKNKYPIPLIADLFDQLGGARWFSKLDLRSGYWQVRVAEGDEHKTACVTRYGAYEFLVMPFGLTNAPATFCTLMNKVLREFLDKFVVVYLDDIVIYSRTLEEHIQHLRKVFGVLKENQLFVKKEKCAFAEQEVPFLGHIVGEGRIRMDVSKIQAIVEWRPPTKVTELRSFLGLTNYYRKFVRSYSNITTPLTELLKKGKAWEWDEECQGAFEKLKEAMTQEPVLALPDFSKAFEVETDASDFAIGGVLMQEGHPVAYESRKLSEAERRYTVQEKEMTAVVHCLRTWRHYLLGSHFTVRTDNVATSYFQTQKKLSPKQARWQDFLAEFDYVLEYKPGRVNSVADALSRKTMLAATSQLESRLPDRIKEGLKHDAAARSLLEYAKEGKTRRFWVEEELLYTKGRRLYVPHYGNLRRELMEECHDSKWAGHPGMHRTLALMQNGYYWPRMRDDVETYVRTCLVCQQDKIEQSKTAGLLEPLPIPERPWESVSMDFIVGFPKSEGCQTIMVVVDRFSKYGTFIAASKDCPAEEAARLFMKHIIKYWGVPRTIVSDRDPRFTGKFWTELFELLGSELNMSTSSHPQTDGQTERANALLELYLRHYVSSTQQNWAKLLDVAQFSFNLQVNESTGKSPFEIVMGQQPLTPSTVVAGQKGGNPAAYELAKTWQEEADLARASLQKAAKRMKKWADEKRRFLEFEEGDLVLVKMHSILRYRKVHKGLLRRYEGPFKVLRRVGKVAYKVELPSKLKLHPVFHVSLLKPYHGDEEDPNRGLSQRAPMGAKTSYDHEVDCILKVREIHKRYCKPRIEYKVRWKGLPKSKDSWEPGEALWQFKKQIEAFNTAKANEDVARIGGGE</sequence>
<keyword evidence="18" id="KW-0511">Multifunctional enzyme</keyword>
<dbReference type="Pfam" id="PF17921">
    <property type="entry name" value="Integrase_H2C2"/>
    <property type="match status" value="1"/>
</dbReference>
<dbReference type="InterPro" id="IPR056924">
    <property type="entry name" value="SH3_Tf2-1"/>
</dbReference>
<evidence type="ECO:0000256" key="14">
    <source>
        <dbReference type="ARBA" id="ARBA00022932"/>
    </source>
</evidence>
<dbReference type="PROSITE" id="PS50878">
    <property type="entry name" value="RT_POL"/>
    <property type="match status" value="1"/>
</dbReference>
<keyword evidence="11" id="KW-0694">RNA-binding</keyword>
<keyword evidence="13" id="KW-0695">RNA-directed DNA polymerase</keyword>
<evidence type="ECO:0000259" key="21">
    <source>
        <dbReference type="PROSITE" id="PS50013"/>
    </source>
</evidence>
<keyword evidence="9" id="KW-0378">Hydrolase</keyword>
<dbReference type="GO" id="GO:0006310">
    <property type="term" value="P:DNA recombination"/>
    <property type="evidence" value="ECO:0007669"/>
    <property type="project" value="UniProtKB-KW"/>
</dbReference>
<evidence type="ECO:0000256" key="2">
    <source>
        <dbReference type="ARBA" id="ARBA00022670"/>
    </source>
</evidence>
<dbReference type="InterPro" id="IPR005162">
    <property type="entry name" value="Retrotrans_gag_dom"/>
</dbReference>
<dbReference type="Pfam" id="PF00078">
    <property type="entry name" value="RVT_1"/>
    <property type="match status" value="1"/>
</dbReference>
<dbReference type="EMBL" id="JBJUIK010000017">
    <property type="protein sequence ID" value="KAL3498068.1"/>
    <property type="molecule type" value="Genomic_DNA"/>
</dbReference>
<keyword evidence="17" id="KW-0539">Nucleus</keyword>
<dbReference type="GO" id="GO:0003723">
    <property type="term" value="F:RNA binding"/>
    <property type="evidence" value="ECO:0007669"/>
    <property type="project" value="UniProtKB-KW"/>
</dbReference>
<evidence type="ECO:0000256" key="20">
    <source>
        <dbReference type="SAM" id="MobiDB-lite"/>
    </source>
</evidence>
<dbReference type="Gene3D" id="3.30.70.270">
    <property type="match status" value="2"/>
</dbReference>
<evidence type="ECO:0000256" key="4">
    <source>
        <dbReference type="ARBA" id="ARBA00022695"/>
    </source>
</evidence>